<reference evidence="2 3" key="2">
    <citation type="journal article" date="2013" name="Genome Announc.">
        <title>Draft Genome Sequence of Methylobacterium mesophilicum Strain SR1.6/6, Isolated from Citrus sinensis.</title>
        <authorList>
            <person name="Marinho Almeida D."/>
            <person name="Dini-Andreote F."/>
            <person name="Camargo Neves A.A."/>
            <person name="Juca Ramos R.T."/>
            <person name="Andreote F.D."/>
            <person name="Carneiro A.R."/>
            <person name="Oliveira de Souza Lima A."/>
            <person name="Caracciolo Gomes de Sa P.H."/>
            <person name="Ribeiro Barbosa M.S."/>
            <person name="Araujo W.L."/>
            <person name="Silva A."/>
        </authorList>
    </citation>
    <scope>NUCLEOTIDE SEQUENCE [LARGE SCALE GENOMIC DNA]</scope>
    <source>
        <strain evidence="2 3">SR1.6/6</strain>
    </source>
</reference>
<keyword evidence="1" id="KW-0732">Signal</keyword>
<sequence>MRRRHLLSGLLSGLLAPLSPALRSANAADQAVDVLLVLAVDVSLSISEARFELERRGYAEAFSDPRVLRAIGEGETGRIGVALFDWAGPGEQQVAVDWMVIGSKQDAGVFSARLEAAPRPFYGRTAIGSAIAFATDLLARAPFRTGRKVIDISGDGTGNSGRSIAEARDAAVAAGITVNGIVILTDPEGMPSFLKDHTNPAGGLAAYYRAIVIGGDGAFVMTAENFEAFGRALVAKLVREIS</sequence>
<evidence type="ECO:0000313" key="3">
    <source>
        <dbReference type="Proteomes" id="UP000012488"/>
    </source>
</evidence>
<dbReference type="Pfam" id="PF06707">
    <property type="entry name" value="DUF1194"/>
    <property type="match status" value="1"/>
</dbReference>
<dbReference type="Proteomes" id="UP000012488">
    <property type="component" value="Chromosome"/>
</dbReference>
<evidence type="ECO:0000313" key="2">
    <source>
        <dbReference type="EMBL" id="QGY03140.1"/>
    </source>
</evidence>
<dbReference type="OrthoDB" id="9792179at2"/>
<dbReference type="InterPro" id="IPR010607">
    <property type="entry name" value="DUF1194"/>
</dbReference>
<protein>
    <submittedName>
        <fullName evidence="2">DUF1194 domain-containing protein</fullName>
    </submittedName>
</protein>
<dbReference type="CDD" id="cd00198">
    <property type="entry name" value="vWFA"/>
    <property type="match status" value="1"/>
</dbReference>
<reference evidence="2 3" key="1">
    <citation type="journal article" date="2012" name="Genet. Mol. Biol.">
        <title>Analysis of 16S rRNA and mxaF genes revealing insights into Methylobacterium niche-specific plant association.</title>
        <authorList>
            <person name="Dourado M.N."/>
            <person name="Andreote F.D."/>
            <person name="Dini-Andreote F."/>
            <person name="Conti R."/>
            <person name="Araujo J.M."/>
            <person name="Araujo W.L."/>
        </authorList>
    </citation>
    <scope>NUCLEOTIDE SEQUENCE [LARGE SCALE GENOMIC DNA]</scope>
    <source>
        <strain evidence="2 3">SR1.6/6</strain>
    </source>
</reference>
<name>A0A6B9FKM6_9HYPH</name>
<evidence type="ECO:0000256" key="1">
    <source>
        <dbReference type="SAM" id="SignalP"/>
    </source>
</evidence>
<dbReference type="KEGG" id="mmes:MMSR116_15550"/>
<dbReference type="RefSeq" id="WP_010682229.1">
    <property type="nucleotide sequence ID" value="NZ_CP043538.1"/>
</dbReference>
<feature type="signal peptide" evidence="1">
    <location>
        <begin position="1"/>
        <end position="27"/>
    </location>
</feature>
<organism evidence="2 3">
    <name type="scientific">Methylobacterium mesophilicum SR1.6/6</name>
    <dbReference type="NCBI Taxonomy" id="908290"/>
    <lineage>
        <taxon>Bacteria</taxon>
        <taxon>Pseudomonadati</taxon>
        <taxon>Pseudomonadota</taxon>
        <taxon>Alphaproteobacteria</taxon>
        <taxon>Hyphomicrobiales</taxon>
        <taxon>Methylobacteriaceae</taxon>
        <taxon>Methylobacterium</taxon>
    </lineage>
</organism>
<gene>
    <name evidence="2" type="ORF">MMSR116_15550</name>
</gene>
<dbReference type="EMBL" id="CP043538">
    <property type="protein sequence ID" value="QGY03140.1"/>
    <property type="molecule type" value="Genomic_DNA"/>
</dbReference>
<dbReference type="AlphaFoldDB" id="A0A6B9FKM6"/>
<dbReference type="InterPro" id="IPR036465">
    <property type="entry name" value="vWFA_dom_sf"/>
</dbReference>
<proteinExistence type="predicted"/>
<accession>A0A6B9FKM6</accession>
<dbReference type="Gene3D" id="3.40.50.410">
    <property type="entry name" value="von Willebrand factor, type A domain"/>
    <property type="match status" value="1"/>
</dbReference>
<feature type="chain" id="PRO_5025429846" evidence="1">
    <location>
        <begin position="28"/>
        <end position="242"/>
    </location>
</feature>
<dbReference type="SUPFAM" id="SSF53300">
    <property type="entry name" value="vWA-like"/>
    <property type="match status" value="1"/>
</dbReference>